<evidence type="ECO:0000313" key="2">
    <source>
        <dbReference type="Proteomes" id="UP001185092"/>
    </source>
</evidence>
<sequence>MCRDFNFSTSIFIKPHRVLERQGLNYEESWDKETVVWEINTTYDDDDRRFKLEDTS</sequence>
<gene>
    <name evidence="1" type="ORF">HNQ88_004833</name>
</gene>
<dbReference type="AlphaFoldDB" id="A0AAE3XPM9"/>
<organism evidence="1 2">
    <name type="scientific">Aureibacter tunicatorum</name>
    <dbReference type="NCBI Taxonomy" id="866807"/>
    <lineage>
        <taxon>Bacteria</taxon>
        <taxon>Pseudomonadati</taxon>
        <taxon>Bacteroidota</taxon>
        <taxon>Cytophagia</taxon>
        <taxon>Cytophagales</taxon>
        <taxon>Persicobacteraceae</taxon>
        <taxon>Aureibacter</taxon>
    </lineage>
</organism>
<dbReference type="Proteomes" id="UP001185092">
    <property type="component" value="Unassembled WGS sequence"/>
</dbReference>
<dbReference type="EMBL" id="JAVDQD010000011">
    <property type="protein sequence ID" value="MDR6241746.1"/>
    <property type="molecule type" value="Genomic_DNA"/>
</dbReference>
<evidence type="ECO:0000313" key="1">
    <source>
        <dbReference type="EMBL" id="MDR6241746.1"/>
    </source>
</evidence>
<name>A0AAE3XPM9_9BACT</name>
<comment type="caution">
    <text evidence="1">The sequence shown here is derived from an EMBL/GenBank/DDBJ whole genome shotgun (WGS) entry which is preliminary data.</text>
</comment>
<keyword evidence="2" id="KW-1185">Reference proteome</keyword>
<reference evidence="1" key="1">
    <citation type="submission" date="2023-07" db="EMBL/GenBank/DDBJ databases">
        <title>Genomic Encyclopedia of Type Strains, Phase IV (KMG-IV): sequencing the most valuable type-strain genomes for metagenomic binning, comparative biology and taxonomic classification.</title>
        <authorList>
            <person name="Goeker M."/>
        </authorList>
    </citation>
    <scope>NUCLEOTIDE SEQUENCE</scope>
    <source>
        <strain evidence="1">DSM 26174</strain>
    </source>
</reference>
<dbReference type="RefSeq" id="WP_309942795.1">
    <property type="nucleotide sequence ID" value="NZ_AP025309.1"/>
</dbReference>
<accession>A0AAE3XPM9</accession>
<protein>
    <submittedName>
        <fullName evidence="1">Uncharacterized protein</fullName>
    </submittedName>
</protein>
<proteinExistence type="predicted"/>